<dbReference type="EMBL" id="GBXM01096198">
    <property type="protein sequence ID" value="JAH12379.1"/>
    <property type="molecule type" value="Transcribed_RNA"/>
</dbReference>
<dbReference type="AlphaFoldDB" id="A0A0E9Q6L7"/>
<protein>
    <submittedName>
        <fullName evidence="1">Uncharacterized protein</fullName>
    </submittedName>
</protein>
<organism evidence="1">
    <name type="scientific">Anguilla anguilla</name>
    <name type="common">European freshwater eel</name>
    <name type="synonym">Muraena anguilla</name>
    <dbReference type="NCBI Taxonomy" id="7936"/>
    <lineage>
        <taxon>Eukaryota</taxon>
        <taxon>Metazoa</taxon>
        <taxon>Chordata</taxon>
        <taxon>Craniata</taxon>
        <taxon>Vertebrata</taxon>
        <taxon>Euteleostomi</taxon>
        <taxon>Actinopterygii</taxon>
        <taxon>Neopterygii</taxon>
        <taxon>Teleostei</taxon>
        <taxon>Anguilliformes</taxon>
        <taxon>Anguillidae</taxon>
        <taxon>Anguilla</taxon>
    </lineage>
</organism>
<evidence type="ECO:0000313" key="1">
    <source>
        <dbReference type="EMBL" id="JAH12379.1"/>
    </source>
</evidence>
<reference evidence="1" key="2">
    <citation type="journal article" date="2015" name="Fish Shellfish Immunol.">
        <title>Early steps in the European eel (Anguilla anguilla)-Vibrio vulnificus interaction in the gills: Role of the RtxA13 toxin.</title>
        <authorList>
            <person name="Callol A."/>
            <person name="Pajuelo D."/>
            <person name="Ebbesson L."/>
            <person name="Teles M."/>
            <person name="MacKenzie S."/>
            <person name="Amaro C."/>
        </authorList>
    </citation>
    <scope>NUCLEOTIDE SEQUENCE</scope>
</reference>
<sequence length="19" mass="2081">MSLALYSVHLASKPFLSLC</sequence>
<proteinExistence type="predicted"/>
<name>A0A0E9Q6L7_ANGAN</name>
<reference evidence="1" key="1">
    <citation type="submission" date="2014-11" db="EMBL/GenBank/DDBJ databases">
        <authorList>
            <person name="Amaro Gonzalez C."/>
        </authorList>
    </citation>
    <scope>NUCLEOTIDE SEQUENCE</scope>
</reference>
<accession>A0A0E9Q6L7</accession>